<protein>
    <submittedName>
        <fullName evidence="1">Terminase large subunit</fullName>
    </submittedName>
</protein>
<accession>A0A8S5V1S3</accession>
<proteinExistence type="predicted"/>
<dbReference type="EMBL" id="BK016182">
    <property type="protein sequence ID" value="DAG00678.1"/>
    <property type="molecule type" value="Genomic_DNA"/>
</dbReference>
<name>A0A8S5V1S3_9CAUD</name>
<reference evidence="1" key="1">
    <citation type="journal article" date="2021" name="Proc. Natl. Acad. Sci. U.S.A.">
        <title>A Catalog of Tens of Thousands of Viruses from Human Metagenomes Reveals Hidden Associations with Chronic Diseases.</title>
        <authorList>
            <person name="Tisza M.J."/>
            <person name="Buck C.B."/>
        </authorList>
    </citation>
    <scope>NUCLEOTIDE SEQUENCE</scope>
    <source>
        <strain evidence="1">CtJ2i1</strain>
    </source>
</reference>
<sequence length="163" mass="19176">MWSDAMEEEFRNTYDKNAYDHEVLAEFGVEEAGVFDKDKVEEATQIDNYAYFDRDKYKPVRSMMDDSNVKEIHILPEGRTTFYPNVFRCMGVDWDKAQAPTSILILEYDQVFNKFRVINRTEIESSEFTFDKAVKKIIDLNAIYNPSYIYIDRGSGKYLPDIL</sequence>
<evidence type="ECO:0000313" key="1">
    <source>
        <dbReference type="EMBL" id="DAG00678.1"/>
    </source>
</evidence>
<organism evidence="1">
    <name type="scientific">Myoviridae sp. ctJ2i1</name>
    <dbReference type="NCBI Taxonomy" id="2825079"/>
    <lineage>
        <taxon>Viruses</taxon>
        <taxon>Duplodnaviria</taxon>
        <taxon>Heunggongvirae</taxon>
        <taxon>Uroviricota</taxon>
        <taxon>Caudoviricetes</taxon>
    </lineage>
</organism>